<dbReference type="EMBL" id="AYXG01000051">
    <property type="protein sequence ID" value="EWC63187.1"/>
    <property type="molecule type" value="Genomic_DNA"/>
</dbReference>
<comment type="caution">
    <text evidence="2">The sequence shown here is derived from an EMBL/GenBank/DDBJ whole genome shotgun (WGS) entry which is preliminary data.</text>
</comment>
<accession>W7J296</accession>
<dbReference type="AlphaFoldDB" id="W7J296"/>
<dbReference type="CDD" id="cd07043">
    <property type="entry name" value="STAS_anti-anti-sigma_factors"/>
    <property type="match status" value="1"/>
</dbReference>
<dbReference type="SUPFAM" id="SSF52091">
    <property type="entry name" value="SpoIIaa-like"/>
    <property type="match status" value="1"/>
</dbReference>
<sequence>MIAYRPDIGVALLRGDLDLTAEQSVRDVLAALLEPTAILDLTSVGLLSASCLGLVVREAGERQRRGHALALVAGDGLALRVLRISGADTWIPVFPSLSDAVREVDSWASDQVAAGSPHRTHSPG</sequence>
<dbReference type="Pfam" id="PF01740">
    <property type="entry name" value="STAS"/>
    <property type="match status" value="1"/>
</dbReference>
<dbReference type="InterPro" id="IPR036513">
    <property type="entry name" value="STAS_dom_sf"/>
</dbReference>
<gene>
    <name evidence="2" type="ORF">UO65_1401</name>
</gene>
<feature type="domain" description="STAS" evidence="1">
    <location>
        <begin position="1"/>
        <end position="104"/>
    </location>
</feature>
<keyword evidence="3" id="KW-1185">Reference proteome</keyword>
<dbReference type="Proteomes" id="UP000019277">
    <property type="component" value="Unassembled WGS sequence"/>
</dbReference>
<dbReference type="PROSITE" id="PS50801">
    <property type="entry name" value="STAS"/>
    <property type="match status" value="1"/>
</dbReference>
<evidence type="ECO:0000313" key="2">
    <source>
        <dbReference type="EMBL" id="EWC63187.1"/>
    </source>
</evidence>
<evidence type="ECO:0000259" key="1">
    <source>
        <dbReference type="PROSITE" id="PS50801"/>
    </source>
</evidence>
<dbReference type="RefSeq" id="WP_035279859.1">
    <property type="nucleotide sequence ID" value="NZ_AYXG01000051.1"/>
</dbReference>
<protein>
    <recommendedName>
        <fullName evidence="1">STAS domain-containing protein</fullName>
    </recommendedName>
</protein>
<name>W7J296_9PSEU</name>
<proteinExistence type="predicted"/>
<dbReference type="InterPro" id="IPR002645">
    <property type="entry name" value="STAS_dom"/>
</dbReference>
<organism evidence="2 3">
    <name type="scientific">Actinokineospora spheciospongiae</name>
    <dbReference type="NCBI Taxonomy" id="909613"/>
    <lineage>
        <taxon>Bacteria</taxon>
        <taxon>Bacillati</taxon>
        <taxon>Actinomycetota</taxon>
        <taxon>Actinomycetes</taxon>
        <taxon>Pseudonocardiales</taxon>
        <taxon>Pseudonocardiaceae</taxon>
        <taxon>Actinokineospora</taxon>
    </lineage>
</organism>
<evidence type="ECO:0000313" key="3">
    <source>
        <dbReference type="Proteomes" id="UP000019277"/>
    </source>
</evidence>
<dbReference type="Gene3D" id="3.30.750.24">
    <property type="entry name" value="STAS domain"/>
    <property type="match status" value="1"/>
</dbReference>
<reference evidence="2 3" key="1">
    <citation type="journal article" date="2014" name="Genome Announc.">
        <title>Draft Genome Sequence of the Antitrypanosomally Active Sponge-Associated Bacterium Actinokineospora sp. Strain EG49.</title>
        <authorList>
            <person name="Harjes J."/>
            <person name="Ryu T."/>
            <person name="Abdelmohsen U.R."/>
            <person name="Moitinho-Silva L."/>
            <person name="Horn H."/>
            <person name="Ravasi T."/>
            <person name="Hentschel U."/>
        </authorList>
    </citation>
    <scope>NUCLEOTIDE SEQUENCE [LARGE SCALE GENOMIC DNA]</scope>
    <source>
        <strain evidence="2 3">EG49</strain>
    </source>
</reference>